<reference evidence="10 11" key="1">
    <citation type="submission" date="2015-09" db="EMBL/GenBank/DDBJ databases">
        <authorList>
            <consortium name="Pathogen Informatics"/>
        </authorList>
    </citation>
    <scope>NUCLEOTIDE SEQUENCE [LARGE SCALE GENOMIC DNA]</scope>
    <source>
        <strain evidence="10 11">2789STDY5834856</strain>
    </source>
</reference>
<dbReference type="Gene3D" id="3.30.70.100">
    <property type="match status" value="1"/>
</dbReference>
<feature type="transmembrane region" description="Helical" evidence="7">
    <location>
        <begin position="88"/>
        <end position="117"/>
    </location>
</feature>
<dbReference type="PANTHER" id="PTHR30221:SF1">
    <property type="entry name" value="SMALL-CONDUCTANCE MECHANOSENSITIVE CHANNEL"/>
    <property type="match status" value="1"/>
</dbReference>
<keyword evidence="4 7" id="KW-0812">Transmembrane</keyword>
<evidence type="ECO:0000256" key="7">
    <source>
        <dbReference type="SAM" id="Phobius"/>
    </source>
</evidence>
<dbReference type="InterPro" id="IPR006686">
    <property type="entry name" value="MscS_channel_CS"/>
</dbReference>
<dbReference type="PANTHER" id="PTHR30221">
    <property type="entry name" value="SMALL-CONDUCTANCE MECHANOSENSITIVE CHANNEL"/>
    <property type="match status" value="1"/>
</dbReference>
<dbReference type="Pfam" id="PF00924">
    <property type="entry name" value="MS_channel_2nd"/>
    <property type="match status" value="1"/>
</dbReference>
<dbReference type="Pfam" id="PF21082">
    <property type="entry name" value="MS_channel_3rd"/>
    <property type="match status" value="1"/>
</dbReference>
<evidence type="ECO:0000256" key="3">
    <source>
        <dbReference type="ARBA" id="ARBA00022475"/>
    </source>
</evidence>
<dbReference type="GO" id="GO:0005886">
    <property type="term" value="C:plasma membrane"/>
    <property type="evidence" value="ECO:0007669"/>
    <property type="project" value="UniProtKB-SubCell"/>
</dbReference>
<evidence type="ECO:0000313" key="11">
    <source>
        <dbReference type="Proteomes" id="UP000095594"/>
    </source>
</evidence>
<evidence type="ECO:0000259" key="8">
    <source>
        <dbReference type="Pfam" id="PF00924"/>
    </source>
</evidence>
<dbReference type="Proteomes" id="UP000095594">
    <property type="component" value="Unassembled WGS sequence"/>
</dbReference>
<evidence type="ECO:0000259" key="9">
    <source>
        <dbReference type="Pfam" id="PF21082"/>
    </source>
</evidence>
<dbReference type="Gene3D" id="2.30.30.60">
    <property type="match status" value="1"/>
</dbReference>
<dbReference type="InterPro" id="IPR006685">
    <property type="entry name" value="MscS_channel_2nd"/>
</dbReference>
<dbReference type="SUPFAM" id="SSF50182">
    <property type="entry name" value="Sm-like ribonucleoproteins"/>
    <property type="match status" value="1"/>
</dbReference>
<evidence type="ECO:0000256" key="2">
    <source>
        <dbReference type="ARBA" id="ARBA00008017"/>
    </source>
</evidence>
<evidence type="ECO:0000313" key="10">
    <source>
        <dbReference type="EMBL" id="CUO23422.1"/>
    </source>
</evidence>
<evidence type="ECO:0000256" key="6">
    <source>
        <dbReference type="ARBA" id="ARBA00023136"/>
    </source>
</evidence>
<dbReference type="EMBL" id="CYZX01000006">
    <property type="protein sequence ID" value="CUO23422.1"/>
    <property type="molecule type" value="Genomic_DNA"/>
</dbReference>
<keyword evidence="6 7" id="KW-0472">Membrane</keyword>
<comment type="subcellular location">
    <subcellularLocation>
        <location evidence="1">Cell membrane</location>
        <topology evidence="1">Multi-pass membrane protein</topology>
    </subcellularLocation>
</comment>
<evidence type="ECO:0000256" key="5">
    <source>
        <dbReference type="ARBA" id="ARBA00022989"/>
    </source>
</evidence>
<gene>
    <name evidence="10" type="primary">mscS_1</name>
    <name evidence="10" type="ORF">ERS852471_01196</name>
</gene>
<proteinExistence type="inferred from homology"/>
<keyword evidence="3" id="KW-1003">Cell membrane</keyword>
<feature type="domain" description="Mechanosensitive ion channel MscS" evidence="8">
    <location>
        <begin position="104"/>
        <end position="169"/>
    </location>
</feature>
<dbReference type="InterPro" id="IPR011066">
    <property type="entry name" value="MscS_channel_C_sf"/>
</dbReference>
<dbReference type="GO" id="GO:0008381">
    <property type="term" value="F:mechanosensitive monoatomic ion channel activity"/>
    <property type="evidence" value="ECO:0007669"/>
    <property type="project" value="InterPro"/>
</dbReference>
<name>A0A174DCJ6_9CLOT</name>
<dbReference type="InterPro" id="IPR010920">
    <property type="entry name" value="LSM_dom_sf"/>
</dbReference>
<dbReference type="Gene3D" id="1.10.287.1260">
    <property type="match status" value="1"/>
</dbReference>
<feature type="transmembrane region" description="Helical" evidence="7">
    <location>
        <begin position="12"/>
        <end position="35"/>
    </location>
</feature>
<dbReference type="InterPro" id="IPR023408">
    <property type="entry name" value="MscS_beta-dom_sf"/>
</dbReference>
<protein>
    <submittedName>
        <fullName evidence="10">Mechanosensitive ion channel family protein</fullName>
    </submittedName>
</protein>
<dbReference type="PROSITE" id="PS01246">
    <property type="entry name" value="UPF0003"/>
    <property type="match status" value="1"/>
</dbReference>
<feature type="transmembrane region" description="Helical" evidence="7">
    <location>
        <begin position="55"/>
        <end position="76"/>
    </location>
</feature>
<dbReference type="InterPro" id="IPR049278">
    <property type="entry name" value="MS_channel_C"/>
</dbReference>
<sequence>MQLEKILDFSVNWILTEGVKIGIGLLVLSIGWKLIKKFKKFINSLMDKKNVDKTLGNFLDTFIEVVLKILLIMIVMEIVGLKATGLAALFASAGLAIGLALQGSLSNFAGGVIILLIRPFNVGDYIEGAGHSGIVEKISIFYTCLVTPDNKQILIPNGSLANDSIVNYSSKDTRRVDLVFGVSYDDDIFKVKRILTQVVEANELIFKNPEPFISINEHGESSINFVVRAWCKTSDYWTVHFDLLEKVMVKFNEENISIPYPQMDLHLKDGKIQGN</sequence>
<dbReference type="InterPro" id="IPR045275">
    <property type="entry name" value="MscS_archaea/bacteria_type"/>
</dbReference>
<evidence type="ECO:0000256" key="1">
    <source>
        <dbReference type="ARBA" id="ARBA00004651"/>
    </source>
</evidence>
<dbReference type="InterPro" id="IPR011014">
    <property type="entry name" value="MscS_channel_TM-2"/>
</dbReference>
<comment type="similarity">
    <text evidence="2">Belongs to the MscS (TC 1.A.23) family.</text>
</comment>
<feature type="domain" description="Mechanosensitive ion channel MscS C-terminal" evidence="9">
    <location>
        <begin position="176"/>
        <end position="258"/>
    </location>
</feature>
<dbReference type="SUPFAM" id="SSF82689">
    <property type="entry name" value="Mechanosensitive channel protein MscS (YggB), C-terminal domain"/>
    <property type="match status" value="1"/>
</dbReference>
<dbReference type="AlphaFoldDB" id="A0A174DCJ6"/>
<evidence type="ECO:0000256" key="4">
    <source>
        <dbReference type="ARBA" id="ARBA00022692"/>
    </source>
</evidence>
<accession>A0A174DCJ6</accession>
<organism evidence="10 11">
    <name type="scientific">Clostridium disporicum</name>
    <dbReference type="NCBI Taxonomy" id="84024"/>
    <lineage>
        <taxon>Bacteria</taxon>
        <taxon>Bacillati</taxon>
        <taxon>Bacillota</taxon>
        <taxon>Clostridia</taxon>
        <taxon>Eubacteriales</taxon>
        <taxon>Clostridiaceae</taxon>
        <taxon>Clostridium</taxon>
    </lineage>
</organism>
<dbReference type="SUPFAM" id="SSF82861">
    <property type="entry name" value="Mechanosensitive channel protein MscS (YggB), transmembrane region"/>
    <property type="match status" value="1"/>
</dbReference>
<keyword evidence="5 7" id="KW-1133">Transmembrane helix</keyword>